<proteinExistence type="predicted"/>
<sequence>MERIMKFVVLASVIAAGESLICNQTVCSTGNNTCLMRIRDSTDIVETCEQDCAGIMSVKSCGLVPDTQAGQQSLFVTTATVIRSMPPKKAGGGSRAAFASKQNSGHNYDRMALLALLLATSVVINRLPVAIQQRLSLHRLATNAASSLTLICWLIRRLLTLLTLRHYHLLHSTPYTLVV</sequence>
<evidence type="ECO:0000256" key="1">
    <source>
        <dbReference type="SAM" id="SignalP"/>
    </source>
</evidence>
<evidence type="ECO:0000313" key="3">
    <source>
        <dbReference type="WBParaSite" id="PSAMB.scaffold2798size21230.g19343.t1"/>
    </source>
</evidence>
<protein>
    <submittedName>
        <fullName evidence="3">Uncharacterized protein</fullName>
    </submittedName>
</protein>
<organism evidence="2 3">
    <name type="scientific">Plectus sambesii</name>
    <dbReference type="NCBI Taxonomy" id="2011161"/>
    <lineage>
        <taxon>Eukaryota</taxon>
        <taxon>Metazoa</taxon>
        <taxon>Ecdysozoa</taxon>
        <taxon>Nematoda</taxon>
        <taxon>Chromadorea</taxon>
        <taxon>Plectida</taxon>
        <taxon>Plectina</taxon>
        <taxon>Plectoidea</taxon>
        <taxon>Plectidae</taxon>
        <taxon>Plectus</taxon>
    </lineage>
</organism>
<dbReference type="WBParaSite" id="PSAMB.scaffold2798size21230.g19343.t1">
    <property type="protein sequence ID" value="PSAMB.scaffold2798size21230.g19343.t1"/>
    <property type="gene ID" value="PSAMB.scaffold2798size21230.g19343"/>
</dbReference>
<name>A0A914VXY5_9BILA</name>
<dbReference type="AlphaFoldDB" id="A0A914VXY5"/>
<evidence type="ECO:0000313" key="2">
    <source>
        <dbReference type="Proteomes" id="UP000887566"/>
    </source>
</evidence>
<reference evidence="3" key="1">
    <citation type="submission" date="2022-11" db="UniProtKB">
        <authorList>
            <consortium name="WormBaseParasite"/>
        </authorList>
    </citation>
    <scope>IDENTIFICATION</scope>
</reference>
<accession>A0A914VXY5</accession>
<dbReference type="Proteomes" id="UP000887566">
    <property type="component" value="Unplaced"/>
</dbReference>
<keyword evidence="1" id="KW-0732">Signal</keyword>
<feature type="chain" id="PRO_5038093150" evidence="1">
    <location>
        <begin position="20"/>
        <end position="179"/>
    </location>
</feature>
<feature type="signal peptide" evidence="1">
    <location>
        <begin position="1"/>
        <end position="19"/>
    </location>
</feature>
<keyword evidence="2" id="KW-1185">Reference proteome</keyword>